<dbReference type="AlphaFoldDB" id="A0A9J6P786"/>
<sequence>MLNVKFEQEYENINLNINVKIDSMRCALVGPSGAGKTSIFDVISGLKIPPRGKVILGKDILFSSQEKVNIPVHKRRVGYVRQNSYLIPHISVEDNIRMGLNIDSKDFEDILTRLKIKDILKKRPGELSGGELRRVDIARMLVIKPRLFLIDEGLSSLDENLRACVFKCILDKCSKWNTGMMIITHNPLYIKGHVDSVIKIEQGKIIQG</sequence>
<keyword evidence="2" id="KW-0067">ATP-binding</keyword>
<dbReference type="SUPFAM" id="SSF52540">
    <property type="entry name" value="P-loop containing nucleoside triphosphate hydrolases"/>
    <property type="match status" value="1"/>
</dbReference>
<dbReference type="PROSITE" id="PS00211">
    <property type="entry name" value="ABC_TRANSPORTER_1"/>
    <property type="match status" value="1"/>
</dbReference>
<accession>A0A9J6P786</accession>
<keyword evidence="2" id="KW-0547">Nucleotide-binding</keyword>
<dbReference type="Gene3D" id="3.40.50.300">
    <property type="entry name" value="P-loop containing nucleotide triphosphate hydrolases"/>
    <property type="match status" value="1"/>
</dbReference>
<evidence type="ECO:0000259" key="1">
    <source>
        <dbReference type="PROSITE" id="PS50893"/>
    </source>
</evidence>
<evidence type="ECO:0000313" key="2">
    <source>
        <dbReference type="EMBL" id="MCM1992116.1"/>
    </source>
</evidence>
<dbReference type="RefSeq" id="WP_250861283.1">
    <property type="nucleotide sequence ID" value="NZ_JAGSOJ010000005.1"/>
</dbReference>
<keyword evidence="3" id="KW-1185">Reference proteome</keyword>
<dbReference type="InterPro" id="IPR003439">
    <property type="entry name" value="ABC_transporter-like_ATP-bd"/>
</dbReference>
<evidence type="ECO:0000313" key="3">
    <source>
        <dbReference type="Proteomes" id="UP001056429"/>
    </source>
</evidence>
<dbReference type="PANTHER" id="PTHR43514:SF4">
    <property type="entry name" value="ABC TRANSPORTER I FAMILY MEMBER 10"/>
    <property type="match status" value="1"/>
</dbReference>
<dbReference type="Pfam" id="PF00005">
    <property type="entry name" value="ABC_tran"/>
    <property type="match status" value="1"/>
</dbReference>
<dbReference type="InterPro" id="IPR050334">
    <property type="entry name" value="Molybdenum_import_ModC"/>
</dbReference>
<dbReference type="PROSITE" id="PS50893">
    <property type="entry name" value="ABC_TRANSPORTER_2"/>
    <property type="match status" value="1"/>
</dbReference>
<protein>
    <submittedName>
        <fullName evidence="2">ATP-binding cassette domain-containing protein</fullName>
    </submittedName>
</protein>
<organism evidence="2 3">
    <name type="scientific">Oceanirhabdus seepicola</name>
    <dbReference type="NCBI Taxonomy" id="2828781"/>
    <lineage>
        <taxon>Bacteria</taxon>
        <taxon>Bacillati</taxon>
        <taxon>Bacillota</taxon>
        <taxon>Clostridia</taxon>
        <taxon>Eubacteriales</taxon>
        <taxon>Clostridiaceae</taxon>
        <taxon>Oceanirhabdus</taxon>
    </lineage>
</organism>
<proteinExistence type="predicted"/>
<reference evidence="2" key="2">
    <citation type="submission" date="2021-04" db="EMBL/GenBank/DDBJ databases">
        <authorList>
            <person name="Dong X."/>
        </authorList>
    </citation>
    <scope>NUCLEOTIDE SEQUENCE</scope>
    <source>
        <strain evidence="2">ZWT</strain>
    </source>
</reference>
<name>A0A9J6P786_9CLOT</name>
<dbReference type="InterPro" id="IPR027417">
    <property type="entry name" value="P-loop_NTPase"/>
</dbReference>
<feature type="domain" description="ABC transporter" evidence="1">
    <location>
        <begin position="4"/>
        <end position="208"/>
    </location>
</feature>
<dbReference type="GO" id="GO:0005524">
    <property type="term" value="F:ATP binding"/>
    <property type="evidence" value="ECO:0007669"/>
    <property type="project" value="UniProtKB-KW"/>
</dbReference>
<reference evidence="2" key="1">
    <citation type="journal article" date="2021" name="mSystems">
        <title>Bacteria and Archaea Synergistically Convert Glycine Betaine to Biogenic Methane in the Formosa Cold Seep of the South China Sea.</title>
        <authorList>
            <person name="Li L."/>
            <person name="Zhang W."/>
            <person name="Zhang S."/>
            <person name="Song L."/>
            <person name="Sun Q."/>
            <person name="Zhang H."/>
            <person name="Xiang H."/>
            <person name="Dong X."/>
        </authorList>
    </citation>
    <scope>NUCLEOTIDE SEQUENCE</scope>
    <source>
        <strain evidence="2">ZWT</strain>
    </source>
</reference>
<dbReference type="PANTHER" id="PTHR43514">
    <property type="entry name" value="ABC TRANSPORTER I FAMILY MEMBER 10"/>
    <property type="match status" value="1"/>
</dbReference>
<dbReference type="EMBL" id="JAGSOJ010000005">
    <property type="protein sequence ID" value="MCM1992116.1"/>
    <property type="molecule type" value="Genomic_DNA"/>
</dbReference>
<dbReference type="GO" id="GO:0016887">
    <property type="term" value="F:ATP hydrolysis activity"/>
    <property type="evidence" value="ECO:0007669"/>
    <property type="project" value="InterPro"/>
</dbReference>
<dbReference type="Proteomes" id="UP001056429">
    <property type="component" value="Unassembled WGS sequence"/>
</dbReference>
<comment type="caution">
    <text evidence="2">The sequence shown here is derived from an EMBL/GenBank/DDBJ whole genome shotgun (WGS) entry which is preliminary data.</text>
</comment>
<gene>
    <name evidence="2" type="ORF">KDK92_20505</name>
</gene>
<dbReference type="InterPro" id="IPR017871">
    <property type="entry name" value="ABC_transporter-like_CS"/>
</dbReference>